<comment type="caution">
    <text evidence="11">The sequence shown here is derived from an EMBL/GenBank/DDBJ whole genome shotgun (WGS) entry which is preliminary data.</text>
</comment>
<evidence type="ECO:0000256" key="9">
    <source>
        <dbReference type="ARBA" id="ARBA00023679"/>
    </source>
</evidence>
<keyword evidence="12" id="KW-1185">Reference proteome</keyword>
<evidence type="ECO:0000256" key="2">
    <source>
        <dbReference type="ARBA" id="ARBA00001947"/>
    </source>
</evidence>
<evidence type="ECO:0000256" key="8">
    <source>
        <dbReference type="ARBA" id="ARBA00023027"/>
    </source>
</evidence>
<dbReference type="RefSeq" id="WP_170162743.1">
    <property type="nucleotide sequence ID" value="NZ_RKQK01000003.1"/>
</dbReference>
<dbReference type="InterPro" id="IPR049734">
    <property type="entry name" value="NudC-like_C"/>
</dbReference>
<dbReference type="GO" id="GO:0006742">
    <property type="term" value="P:NADP+ catabolic process"/>
    <property type="evidence" value="ECO:0007669"/>
    <property type="project" value="TreeGrafter"/>
</dbReference>
<dbReference type="InterPro" id="IPR050241">
    <property type="entry name" value="NAD-cap_RNA_hydrolase_NudC"/>
</dbReference>
<dbReference type="PANTHER" id="PTHR42904:SF6">
    <property type="entry name" value="NAD-CAPPED RNA HYDROLASE NUDT12"/>
    <property type="match status" value="1"/>
</dbReference>
<keyword evidence="6" id="KW-0378">Hydrolase</keyword>
<evidence type="ECO:0000313" key="12">
    <source>
        <dbReference type="Proteomes" id="UP000269689"/>
    </source>
</evidence>
<evidence type="ECO:0000256" key="3">
    <source>
        <dbReference type="ARBA" id="ARBA00009595"/>
    </source>
</evidence>
<dbReference type="CDD" id="cd03429">
    <property type="entry name" value="NUDIX_NADH_pyrophosphatase_Nudt13"/>
    <property type="match status" value="1"/>
</dbReference>
<comment type="catalytic activity">
    <reaction evidence="9">
        <text>a 5'-end NAD(+)-phospho-ribonucleoside in mRNA + H2O = a 5'-end phospho-adenosine-phospho-ribonucleoside in mRNA + beta-nicotinamide D-ribonucleotide + 2 H(+)</text>
        <dbReference type="Rhea" id="RHEA:60876"/>
        <dbReference type="Rhea" id="RHEA-COMP:15698"/>
        <dbReference type="Rhea" id="RHEA-COMP:15719"/>
        <dbReference type="ChEBI" id="CHEBI:14649"/>
        <dbReference type="ChEBI" id="CHEBI:15377"/>
        <dbReference type="ChEBI" id="CHEBI:15378"/>
        <dbReference type="ChEBI" id="CHEBI:144029"/>
        <dbReference type="ChEBI" id="CHEBI:144051"/>
    </reaction>
    <physiologicalReaction direction="left-to-right" evidence="9">
        <dbReference type="Rhea" id="RHEA:60877"/>
    </physiologicalReaction>
</comment>
<evidence type="ECO:0000256" key="4">
    <source>
        <dbReference type="ARBA" id="ARBA00012381"/>
    </source>
</evidence>
<dbReference type="GO" id="GO:0035529">
    <property type="term" value="F:NADH pyrophosphatase activity"/>
    <property type="evidence" value="ECO:0007669"/>
    <property type="project" value="TreeGrafter"/>
</dbReference>
<dbReference type="PROSITE" id="PS00893">
    <property type="entry name" value="NUDIX_BOX"/>
    <property type="match status" value="1"/>
</dbReference>
<evidence type="ECO:0000256" key="5">
    <source>
        <dbReference type="ARBA" id="ARBA00022723"/>
    </source>
</evidence>
<dbReference type="NCBIfam" id="NF001299">
    <property type="entry name" value="PRK00241.1"/>
    <property type="match status" value="1"/>
</dbReference>
<evidence type="ECO:0000256" key="7">
    <source>
        <dbReference type="ARBA" id="ARBA00022842"/>
    </source>
</evidence>
<sequence>MTLNSVAFAAGLLARRDDLRGTSEDLKTRSDALFVPIWKLKPLIHDTGDLAFLPVDHAFLSQDFPTIFMGLNDQGMPVFACDVSIVEMDEDEHEGSGFLDLIVQRHREIPNAGFADLRQVMSQLSPKDAEIASTARAVLGWHLSHGFCSTCGAASQISLGGWKRECPSCSAQHFPRTDPCVIMLVTRGNSVLLGRSAHFPEGMYSLLAGFVEPGEPIEGAVRREVMEEAGVQVGDVSYVTSQPWPFPGSLMIGCAAQALSQDIVIDENELQDALWLSKEDCVAMVAGEHPNMRAPKEGTIAQFLITKWLADC</sequence>
<dbReference type="PROSITE" id="PS51462">
    <property type="entry name" value="NUDIX"/>
    <property type="match status" value="1"/>
</dbReference>
<organism evidence="11 12">
    <name type="scientific">Pacificibacter maritimus</name>
    <dbReference type="NCBI Taxonomy" id="762213"/>
    <lineage>
        <taxon>Bacteria</taxon>
        <taxon>Pseudomonadati</taxon>
        <taxon>Pseudomonadota</taxon>
        <taxon>Alphaproteobacteria</taxon>
        <taxon>Rhodobacterales</taxon>
        <taxon>Roseobacteraceae</taxon>
        <taxon>Pacificibacter</taxon>
    </lineage>
</organism>
<evidence type="ECO:0000256" key="1">
    <source>
        <dbReference type="ARBA" id="ARBA00001946"/>
    </source>
</evidence>
<evidence type="ECO:0000256" key="6">
    <source>
        <dbReference type="ARBA" id="ARBA00022801"/>
    </source>
</evidence>
<dbReference type="InterPro" id="IPR015375">
    <property type="entry name" value="NADH_PPase-like_N"/>
</dbReference>
<dbReference type="SUPFAM" id="SSF55811">
    <property type="entry name" value="Nudix"/>
    <property type="match status" value="1"/>
</dbReference>
<reference evidence="11 12" key="1">
    <citation type="submission" date="2018-11" db="EMBL/GenBank/DDBJ databases">
        <title>Genomic Encyclopedia of Type Strains, Phase IV (KMG-IV): sequencing the most valuable type-strain genomes for metagenomic binning, comparative biology and taxonomic classification.</title>
        <authorList>
            <person name="Goeker M."/>
        </authorList>
    </citation>
    <scope>NUCLEOTIDE SEQUENCE [LARGE SCALE GENOMIC DNA]</scope>
    <source>
        <strain evidence="11 12">DSM 104731</strain>
    </source>
</reference>
<dbReference type="Pfam" id="PF09297">
    <property type="entry name" value="Zn_ribbon_NUD"/>
    <property type="match status" value="1"/>
</dbReference>
<dbReference type="InterPro" id="IPR015376">
    <property type="entry name" value="Znr_NADH_PPase"/>
</dbReference>
<feature type="domain" description="Nudix hydrolase" evidence="10">
    <location>
        <begin position="175"/>
        <end position="299"/>
    </location>
</feature>
<dbReference type="Gene3D" id="3.90.79.20">
    <property type="match status" value="1"/>
</dbReference>
<dbReference type="Pfam" id="PF00293">
    <property type="entry name" value="NUDIX"/>
    <property type="match status" value="1"/>
</dbReference>
<proteinExistence type="inferred from homology"/>
<dbReference type="InterPro" id="IPR020084">
    <property type="entry name" value="NUDIX_hydrolase_CS"/>
</dbReference>
<dbReference type="PANTHER" id="PTHR42904">
    <property type="entry name" value="NUDIX HYDROLASE, NUDC SUBFAMILY"/>
    <property type="match status" value="1"/>
</dbReference>
<dbReference type="GO" id="GO:0046872">
    <property type="term" value="F:metal ion binding"/>
    <property type="evidence" value="ECO:0007669"/>
    <property type="project" value="UniProtKB-KW"/>
</dbReference>
<dbReference type="Proteomes" id="UP000269689">
    <property type="component" value="Unassembled WGS sequence"/>
</dbReference>
<keyword evidence="7" id="KW-0460">Magnesium</keyword>
<comment type="cofactor">
    <cofactor evidence="1">
        <name>Mg(2+)</name>
        <dbReference type="ChEBI" id="CHEBI:18420"/>
    </cofactor>
</comment>
<dbReference type="Gene3D" id="3.90.79.10">
    <property type="entry name" value="Nucleoside Triphosphate Pyrophosphohydrolase"/>
    <property type="match status" value="1"/>
</dbReference>
<protein>
    <recommendedName>
        <fullName evidence="4">NAD(+) diphosphatase</fullName>
        <ecNumber evidence="4">3.6.1.22</ecNumber>
    </recommendedName>
</protein>
<dbReference type="Pfam" id="PF09296">
    <property type="entry name" value="NUDIX-like"/>
    <property type="match status" value="1"/>
</dbReference>
<dbReference type="EMBL" id="RKQK01000003">
    <property type="protein sequence ID" value="RPE66496.1"/>
    <property type="molecule type" value="Genomic_DNA"/>
</dbReference>
<dbReference type="EC" id="3.6.1.22" evidence="4"/>
<comment type="similarity">
    <text evidence="3">Belongs to the Nudix hydrolase family. NudC subfamily.</text>
</comment>
<dbReference type="InterPro" id="IPR015797">
    <property type="entry name" value="NUDIX_hydrolase-like_dom_sf"/>
</dbReference>
<dbReference type="GO" id="GO:0019677">
    <property type="term" value="P:NAD+ catabolic process"/>
    <property type="evidence" value="ECO:0007669"/>
    <property type="project" value="TreeGrafter"/>
</dbReference>
<keyword evidence="8" id="KW-0520">NAD</keyword>
<gene>
    <name evidence="11" type="ORF">EDD53_2199</name>
</gene>
<name>A0A3N4U6X5_9RHOB</name>
<dbReference type="AlphaFoldDB" id="A0A3N4U6X5"/>
<evidence type="ECO:0000259" key="10">
    <source>
        <dbReference type="PROSITE" id="PS51462"/>
    </source>
</evidence>
<comment type="cofactor">
    <cofactor evidence="2">
        <name>Zn(2+)</name>
        <dbReference type="ChEBI" id="CHEBI:29105"/>
    </cofactor>
</comment>
<dbReference type="GO" id="GO:0005829">
    <property type="term" value="C:cytosol"/>
    <property type="evidence" value="ECO:0007669"/>
    <property type="project" value="TreeGrafter"/>
</dbReference>
<keyword evidence="5" id="KW-0479">Metal-binding</keyword>
<accession>A0A3N4U6X5</accession>
<evidence type="ECO:0000313" key="11">
    <source>
        <dbReference type="EMBL" id="RPE66496.1"/>
    </source>
</evidence>
<dbReference type="InterPro" id="IPR000086">
    <property type="entry name" value="NUDIX_hydrolase_dom"/>
</dbReference>